<dbReference type="Pfam" id="PF01637">
    <property type="entry name" value="ATPase_2"/>
    <property type="match status" value="1"/>
</dbReference>
<dbReference type="SUPFAM" id="SSF52540">
    <property type="entry name" value="P-loop containing nucleoside triphosphate hydrolases"/>
    <property type="match status" value="1"/>
</dbReference>
<dbReference type="KEGG" id="tta:Theth_0932"/>
<dbReference type="InterPro" id="IPR027417">
    <property type="entry name" value="P-loop_NTPase"/>
</dbReference>
<dbReference type="Pfam" id="PF00990">
    <property type="entry name" value="GGDEF"/>
    <property type="match status" value="1"/>
</dbReference>
<dbReference type="SMART" id="SM00267">
    <property type="entry name" value="GGDEF"/>
    <property type="match status" value="1"/>
</dbReference>
<dbReference type="Proteomes" id="UP000006804">
    <property type="component" value="Chromosome"/>
</dbReference>
<dbReference type="FunFam" id="3.30.70.270:FF:000001">
    <property type="entry name" value="Diguanylate cyclase domain protein"/>
    <property type="match status" value="1"/>
</dbReference>
<dbReference type="Gene3D" id="3.30.70.270">
    <property type="match status" value="1"/>
</dbReference>
<dbReference type="eggNOG" id="COG3706">
    <property type="taxonomic scope" value="Bacteria"/>
</dbReference>
<evidence type="ECO:0000313" key="2">
    <source>
        <dbReference type="EMBL" id="AEH51016.1"/>
    </source>
</evidence>
<dbReference type="NCBIfam" id="TIGR00254">
    <property type="entry name" value="GGDEF"/>
    <property type="match status" value="1"/>
</dbReference>
<dbReference type="STRING" id="688269.Theth_0932"/>
<dbReference type="GO" id="GO:0005524">
    <property type="term" value="F:ATP binding"/>
    <property type="evidence" value="ECO:0007669"/>
    <property type="project" value="InterPro"/>
</dbReference>
<dbReference type="InterPro" id="IPR043128">
    <property type="entry name" value="Rev_trsase/Diguanyl_cyclase"/>
</dbReference>
<dbReference type="InterPro" id="IPR011579">
    <property type="entry name" value="ATPase_dom"/>
</dbReference>
<dbReference type="Gene3D" id="1.25.40.10">
    <property type="entry name" value="Tetratricopeptide repeat domain"/>
    <property type="match status" value="1"/>
</dbReference>
<dbReference type="OrthoDB" id="38958at2"/>
<dbReference type="SUPFAM" id="SSF48452">
    <property type="entry name" value="TPR-like"/>
    <property type="match status" value="1"/>
</dbReference>
<dbReference type="CDD" id="cd01949">
    <property type="entry name" value="GGDEF"/>
    <property type="match status" value="1"/>
</dbReference>
<accession>F7YYI7</accession>
<dbReference type="RefSeq" id="WP_013932236.1">
    <property type="nucleotide sequence ID" value="NC_015707.1"/>
</dbReference>
<dbReference type="PROSITE" id="PS50887">
    <property type="entry name" value="GGDEF"/>
    <property type="match status" value="1"/>
</dbReference>
<dbReference type="GO" id="GO:0052621">
    <property type="term" value="F:diguanylate cyclase activity"/>
    <property type="evidence" value="ECO:0007669"/>
    <property type="project" value="TreeGrafter"/>
</dbReference>
<feature type="domain" description="GGDEF" evidence="1">
    <location>
        <begin position="1228"/>
        <end position="1357"/>
    </location>
</feature>
<keyword evidence="3" id="KW-1185">Reference proteome</keyword>
<sequence>MKILQFLRETYNGSEYLVEDKSMLKVMKVLKPEAIGGSKAKLANFISMISKVKHPGLLIPESFDLRDKPVIYLPYFKAKPVDQANLQSKDFAIFVLSLLREFLHRSIAIPVLSLDDFIFSESFYMIPPIWFNSKELPKGEKIVVAPEFEKYGTASIFSTAYTFGKLAQKFAKEAELKEFFNDFVYEDPTNRKTHLSLLPQIFSETIEKKVIKVKPVFMKRNEADQILQQILNAKSGLQTILVYGPQRSGKTTLLDYVSTEVRKFNIPVIWVENFDTLFLATLQLLSSEDYESLDQIDRKVIEEFLAGKRLSVDQISLTLGRILNKISKSVIVIDDVQEMGVSLRSLIEQLNSFNFKTSHILLLASTQMPIPVKYDYFIQLEPFDIHKTQLFLSSMLDVPGEQIETLSNWVYTISQGLPGKIVQVVDIAIKIGALKYENEQLQFDPSAILAHDFSEIVELKLDLEKYKKDGSNLIALCGEKFTVEDLEALFTSMEDQGIKVKPTLSSLLTDGIVYWENNGYRFTLKEIWEKLYQSIDEKTRERNHLILSQKFVDPAKKAWHMLMIGRKAAAACLFLLAARKKLNSYGELSDALNYLKEAEKIFPARQSYALISLKLKALLIKGEPNLLESFALMLEGNQKYLFEQYVALVAANKINLAREIEEKNPHIFEASTDYSKLRKLYWKVRRILASGEEVSKELMKELDILIGRLKMNKVHLKLKIQTLLLIAEIRRESHPLQVMEMLNSIRKISEENNFLDILPRILFSIASIMTTSFEAISLYEKVIEIGHKIGSTELIQTALSNLVWVSLYHGEVEKMFANLQRLRQLAHLTGMLNVEAYSYFVEGNYHSYNHEVENALEDFSREIEIEKYLGIEQRGLRGLVAAYAISGYIEEAVRLIKENIDNPAMKNPAFVRFRNLFLANDDQEFYKAWKEFLYKGDPYWKEETCQIFGPRLIKVDREGFTRFLEQLEQDNIRYGSYLSLAQVYEGAALAYQSIGEIPLAINYAERAISIYKSRGFENAAKWLENKLKFAPPIHQVLSIVESARQKANEEVSNLLSDAKNLIGQIIEYQNFAEYALDTLKIVSAQDQLSTTMEFLASRLMSLLPISSVALVLRNPKGKIVEKISINLSEVPLKPKFSYTPLEVCNVVSVYENYSLVLYVANKALYLDETIFTEFLRMLIRMQEIIAHVVKNILIYQESITDPLTGLYNRRYFAMKLKEEYERVNRYGGNFCVIVTDIDDFKKINDKYGHDVGDEVLRFISSVLRSSTRSTDVLSRYGGEEFVLILLNTTKNDGVKVAEKILKSIIDTNPFEFKLTLSFGVSGYPEDPAKRPEDLIVFADKAMYISKERGKACVTAYQ</sequence>
<evidence type="ECO:0000259" key="1">
    <source>
        <dbReference type="PROSITE" id="PS50887"/>
    </source>
</evidence>
<organism evidence="2 3">
    <name type="scientific">Pseudothermotoga thermarum DSM 5069</name>
    <dbReference type="NCBI Taxonomy" id="688269"/>
    <lineage>
        <taxon>Bacteria</taxon>
        <taxon>Thermotogati</taxon>
        <taxon>Thermotogota</taxon>
        <taxon>Thermotogae</taxon>
        <taxon>Thermotogales</taxon>
        <taxon>Thermotogaceae</taxon>
        <taxon>Pseudothermotoga</taxon>
    </lineage>
</organism>
<dbReference type="PANTHER" id="PTHR45138">
    <property type="entry name" value="REGULATORY COMPONENTS OF SENSORY TRANSDUCTION SYSTEM"/>
    <property type="match status" value="1"/>
</dbReference>
<dbReference type="EMBL" id="CP002351">
    <property type="protein sequence ID" value="AEH51016.1"/>
    <property type="molecule type" value="Genomic_DNA"/>
</dbReference>
<name>F7YYI7_9THEM</name>
<dbReference type="PATRIC" id="fig|688269.3.peg.955"/>
<proteinExistence type="predicted"/>
<dbReference type="PANTHER" id="PTHR45138:SF9">
    <property type="entry name" value="DIGUANYLATE CYCLASE DGCM-RELATED"/>
    <property type="match status" value="1"/>
</dbReference>
<dbReference type="Gene3D" id="3.40.50.300">
    <property type="entry name" value="P-loop containing nucleotide triphosphate hydrolases"/>
    <property type="match status" value="1"/>
</dbReference>
<dbReference type="InterPro" id="IPR029787">
    <property type="entry name" value="Nucleotide_cyclase"/>
</dbReference>
<reference evidence="2 3" key="1">
    <citation type="submission" date="2010-11" db="EMBL/GenBank/DDBJ databases">
        <title>The complete genome of Thermotoga thermarum DSM 5069.</title>
        <authorList>
            <consortium name="US DOE Joint Genome Institute (JGI-PGF)"/>
            <person name="Lucas S."/>
            <person name="Copeland A."/>
            <person name="Lapidus A."/>
            <person name="Bruce D."/>
            <person name="Goodwin L."/>
            <person name="Pitluck S."/>
            <person name="Kyrpides N."/>
            <person name="Mavromatis K."/>
            <person name="Ivanova N."/>
            <person name="Zeytun A."/>
            <person name="Brettin T."/>
            <person name="Detter J.C."/>
            <person name="Tapia R."/>
            <person name="Han C."/>
            <person name="Land M."/>
            <person name="Hauser L."/>
            <person name="Markowitz V."/>
            <person name="Cheng J.-F."/>
            <person name="Hugenholtz P."/>
            <person name="Woyke T."/>
            <person name="Wu D."/>
            <person name="Spring S."/>
            <person name="Schroeder M."/>
            <person name="Brambilla E."/>
            <person name="Klenk H.-P."/>
            <person name="Eisen J.A."/>
        </authorList>
    </citation>
    <scope>NUCLEOTIDE SEQUENCE [LARGE SCALE GENOMIC DNA]</scope>
    <source>
        <strain evidence="2 3">DSM 5069</strain>
    </source>
</reference>
<dbReference type="InterPro" id="IPR011990">
    <property type="entry name" value="TPR-like_helical_dom_sf"/>
</dbReference>
<dbReference type="InterPro" id="IPR050469">
    <property type="entry name" value="Diguanylate_Cyclase"/>
</dbReference>
<dbReference type="InterPro" id="IPR000160">
    <property type="entry name" value="GGDEF_dom"/>
</dbReference>
<gene>
    <name evidence="2" type="ORF">Theth_0932</name>
</gene>
<dbReference type="SUPFAM" id="SSF55073">
    <property type="entry name" value="Nucleotide cyclase"/>
    <property type="match status" value="1"/>
</dbReference>
<dbReference type="HOGENOM" id="CLU_006091_0_0_0"/>
<protein>
    <submittedName>
        <fullName evidence="2">Diguanylate cyclase</fullName>
    </submittedName>
</protein>
<evidence type="ECO:0000313" key="3">
    <source>
        <dbReference type="Proteomes" id="UP000006804"/>
    </source>
</evidence>